<sequence>MNRILATLFLSVLAVAVSAQSQTPAVPGTMPYGKVDVADLELKACEFEKDANAEVLFDKGDLYFDQQFNIIVQRHKRIKIFNENGMKEAEIRIPYQGGNRLEYITGLQAQTINLVNGKPEIIKLDKSQIFTKNIDKVRNEIAFTFPNVKAGSIIEYKYAWNTVSYSNFPAWFFQQKIPVRYSEYITSVPEYFTYRTQVRTYEPFVKNTSKTEAQVGYMSDKNERAMANIHSLPDEAYMSSYADNYQCLIFQLTNITSHQAGIFKTYSDTWAKVGGILADDEDFGKQLKKKLKGEEVILANAAKLKGDDKIAYIFNEVKNTMKWDGVDRWYTTEGTPTAWEKKTGNSAEINIILYHLLKQAGLDVYPMVVSTREHGKVRPYHTSLSQFNRAVVYMPVSEDKEYVLDATGKYNVFNEIPAELLNSSGLYIDKGKELYDIVSLEKLTPSSQTVFVTAQIKPDGKLEGTTNIRSSSYNRLNAIERYKTDGEKKYIDYLRNDDNGIKIASLKFENLDVDTLPLLHTINFTADLSGSDDTYIYLNPNLFSSLRKNPFLAENRLTDIEFGYNRNFSIGGRYTMPAGFKVDAMPKSGKIVMPDKSISMSRIVGEQDGVISIRYVVEFSSPIYLKKDYPDFREFVKVLYEMLNEQIILKKA</sequence>
<evidence type="ECO:0000313" key="4">
    <source>
        <dbReference type="Proteomes" id="UP000242687"/>
    </source>
</evidence>
<dbReference type="OrthoDB" id="98874at2"/>
<dbReference type="Pfam" id="PF12969">
    <property type="entry name" value="DUF3857"/>
    <property type="match status" value="1"/>
</dbReference>
<evidence type="ECO:0000259" key="2">
    <source>
        <dbReference type="Pfam" id="PF12969"/>
    </source>
</evidence>
<dbReference type="Gene3D" id="2.60.120.1130">
    <property type="match status" value="1"/>
</dbReference>
<dbReference type="Gene3D" id="2.60.40.3140">
    <property type="match status" value="1"/>
</dbReference>
<evidence type="ECO:0000313" key="3">
    <source>
        <dbReference type="EMBL" id="PJJ83673.1"/>
    </source>
</evidence>
<keyword evidence="4" id="KW-1185">Reference proteome</keyword>
<dbReference type="AlphaFoldDB" id="A0A2H9VS72"/>
<proteinExistence type="predicted"/>
<dbReference type="EMBL" id="PGFJ01000001">
    <property type="protein sequence ID" value="PJJ83673.1"/>
    <property type="molecule type" value="Genomic_DNA"/>
</dbReference>
<evidence type="ECO:0000256" key="1">
    <source>
        <dbReference type="SAM" id="SignalP"/>
    </source>
</evidence>
<protein>
    <submittedName>
        <fullName evidence="3">Uncharacterized protein DUF3857</fullName>
    </submittedName>
</protein>
<dbReference type="InterPro" id="IPR024618">
    <property type="entry name" value="DUF3857"/>
</dbReference>
<dbReference type="Gene3D" id="3.10.620.30">
    <property type="match status" value="1"/>
</dbReference>
<dbReference type="RefSeq" id="WP_100339918.1">
    <property type="nucleotide sequence ID" value="NZ_PGFJ01000001.1"/>
</dbReference>
<organism evidence="3 4">
    <name type="scientific">Mucilaginibacter auburnensis</name>
    <dbReference type="NCBI Taxonomy" id="1457233"/>
    <lineage>
        <taxon>Bacteria</taxon>
        <taxon>Pseudomonadati</taxon>
        <taxon>Bacteroidota</taxon>
        <taxon>Sphingobacteriia</taxon>
        <taxon>Sphingobacteriales</taxon>
        <taxon>Sphingobacteriaceae</taxon>
        <taxon>Mucilaginibacter</taxon>
    </lineage>
</organism>
<gene>
    <name evidence="3" type="ORF">CLV57_0666</name>
</gene>
<feature type="signal peptide" evidence="1">
    <location>
        <begin position="1"/>
        <end position="21"/>
    </location>
</feature>
<dbReference type="Proteomes" id="UP000242687">
    <property type="component" value="Unassembled WGS sequence"/>
</dbReference>
<feature type="domain" description="DUF3857" evidence="2">
    <location>
        <begin position="73"/>
        <end position="205"/>
    </location>
</feature>
<feature type="chain" id="PRO_5014169268" evidence="1">
    <location>
        <begin position="22"/>
        <end position="652"/>
    </location>
</feature>
<accession>A0A2H9VS72</accession>
<name>A0A2H9VS72_9SPHI</name>
<comment type="caution">
    <text evidence="3">The sequence shown here is derived from an EMBL/GenBank/DDBJ whole genome shotgun (WGS) entry which is preliminary data.</text>
</comment>
<keyword evidence="1" id="KW-0732">Signal</keyword>
<reference evidence="3 4" key="1">
    <citation type="submission" date="2017-11" db="EMBL/GenBank/DDBJ databases">
        <title>Genomic Encyclopedia of Archaeal and Bacterial Type Strains, Phase II (KMG-II): From Individual Species to Whole Genera.</title>
        <authorList>
            <person name="Goeker M."/>
        </authorList>
    </citation>
    <scope>NUCLEOTIDE SEQUENCE [LARGE SCALE GENOMIC DNA]</scope>
    <source>
        <strain evidence="3 4">DSM 28175</strain>
    </source>
</reference>